<gene>
    <name evidence="10" type="ORF">CL176_07130</name>
</gene>
<dbReference type="Gene3D" id="3.20.20.140">
    <property type="entry name" value="Metal-dependent hydrolases"/>
    <property type="match status" value="1"/>
</dbReference>
<evidence type="ECO:0000313" key="10">
    <source>
        <dbReference type="EMBL" id="AXY25784.1"/>
    </source>
</evidence>
<evidence type="ECO:0000256" key="7">
    <source>
        <dbReference type="ARBA" id="ARBA00049158"/>
    </source>
</evidence>
<protein>
    <recommendedName>
        <fullName evidence="3 8">Histidinol-phosphatase</fullName>
        <shortName evidence="8">HolPase</shortName>
        <ecNumber evidence="3 8">3.1.3.15</ecNumber>
    </recommendedName>
</protein>
<evidence type="ECO:0000256" key="2">
    <source>
        <dbReference type="ARBA" id="ARBA00009152"/>
    </source>
</evidence>
<proteinExistence type="inferred from homology"/>
<keyword evidence="5 8" id="KW-0378">Hydrolase</keyword>
<dbReference type="OrthoDB" id="9775255at2"/>
<dbReference type="Proteomes" id="UP000263232">
    <property type="component" value="Chromosome"/>
</dbReference>
<feature type="domain" description="PHP" evidence="9">
    <location>
        <begin position="5"/>
        <end position="187"/>
    </location>
</feature>
<dbReference type="SUPFAM" id="SSF89550">
    <property type="entry name" value="PHP domain-like"/>
    <property type="match status" value="1"/>
</dbReference>
<dbReference type="InterPro" id="IPR010140">
    <property type="entry name" value="Histidinol_P_phosphatase_HisJ"/>
</dbReference>
<evidence type="ECO:0000256" key="3">
    <source>
        <dbReference type="ARBA" id="ARBA00013085"/>
    </source>
</evidence>
<evidence type="ECO:0000256" key="4">
    <source>
        <dbReference type="ARBA" id="ARBA00022605"/>
    </source>
</evidence>
<evidence type="ECO:0000256" key="5">
    <source>
        <dbReference type="ARBA" id="ARBA00022801"/>
    </source>
</evidence>
<dbReference type="UniPathway" id="UPA00031">
    <property type="reaction ID" value="UER00013"/>
</dbReference>
<dbReference type="InterPro" id="IPR016195">
    <property type="entry name" value="Pol/histidinol_Pase-like"/>
</dbReference>
<name>A0A347WL27_9LACT</name>
<keyword evidence="6 8" id="KW-0368">Histidine biosynthesis</keyword>
<evidence type="ECO:0000256" key="1">
    <source>
        <dbReference type="ARBA" id="ARBA00004970"/>
    </source>
</evidence>
<reference evidence="10 11" key="1">
    <citation type="submission" date="2017-09" db="EMBL/GenBank/DDBJ databases">
        <title>Complete genome sequence of Oxytococcus suis strain ZY16052.</title>
        <authorList>
            <person name="Li F."/>
        </authorList>
    </citation>
    <scope>NUCLEOTIDE SEQUENCE [LARGE SCALE GENOMIC DNA]</scope>
    <source>
        <strain evidence="10 11">ZY16052</strain>
    </source>
</reference>
<dbReference type="Pfam" id="PF02811">
    <property type="entry name" value="PHP"/>
    <property type="match status" value="1"/>
</dbReference>
<dbReference type="PANTHER" id="PTHR21039:SF0">
    <property type="entry name" value="HISTIDINOL-PHOSPHATASE"/>
    <property type="match status" value="1"/>
</dbReference>
<dbReference type="RefSeq" id="WP_118990684.1">
    <property type="nucleotide sequence ID" value="NZ_CP023434.1"/>
</dbReference>
<dbReference type="AlphaFoldDB" id="A0A347WL27"/>
<dbReference type="GO" id="GO:0005737">
    <property type="term" value="C:cytoplasm"/>
    <property type="evidence" value="ECO:0007669"/>
    <property type="project" value="TreeGrafter"/>
</dbReference>
<sequence length="259" mass="29528">MKLYDQHCHSSLSFDSEANPWDYLKHGMDTFVLTDHLDLANPVTGQDDIPDFDQYQTWQKEIYEQTGVKMLLGVEVGYAPGQAERLAEVLAPYDFDVKLLSCHHNLREDYMEPESPDTPQARMDAYVAQLYEAVTTFEGAQVLTHFDYGFRIHPEVGSSLLEAHYRDQFVAIFEAMIARELAFELNSKSILKYDKKALYEWAIPLYQDLGGELFSLGSDCHVAEEWMSGFAEMGALLERFGVREVALFEQGQVNLVSVS</sequence>
<comment type="similarity">
    <text evidence="2 8">Belongs to the PHP hydrolase family. HisK subfamily.</text>
</comment>
<dbReference type="EMBL" id="CP023434">
    <property type="protein sequence ID" value="AXY25784.1"/>
    <property type="molecule type" value="Genomic_DNA"/>
</dbReference>
<comment type="catalytic activity">
    <reaction evidence="7 8">
        <text>L-histidinol phosphate + H2O = L-histidinol + phosphate</text>
        <dbReference type="Rhea" id="RHEA:14465"/>
        <dbReference type="ChEBI" id="CHEBI:15377"/>
        <dbReference type="ChEBI" id="CHEBI:43474"/>
        <dbReference type="ChEBI" id="CHEBI:57699"/>
        <dbReference type="ChEBI" id="CHEBI:57980"/>
        <dbReference type="EC" id="3.1.3.15"/>
    </reaction>
</comment>
<evidence type="ECO:0000256" key="8">
    <source>
        <dbReference type="RuleBase" id="RU366003"/>
    </source>
</evidence>
<evidence type="ECO:0000313" key="11">
    <source>
        <dbReference type="Proteomes" id="UP000263232"/>
    </source>
</evidence>
<dbReference type="KEGG" id="abae:CL176_07130"/>
<evidence type="ECO:0000259" key="9">
    <source>
        <dbReference type="Pfam" id="PF02811"/>
    </source>
</evidence>
<comment type="pathway">
    <text evidence="1 8">Amino-acid biosynthesis; L-histidine biosynthesis; L-histidine from 5-phospho-alpha-D-ribose 1-diphosphate: step 8/9.</text>
</comment>
<dbReference type="GO" id="GO:0004401">
    <property type="term" value="F:histidinol-phosphatase activity"/>
    <property type="evidence" value="ECO:0007669"/>
    <property type="project" value="UniProtKB-UniRule"/>
</dbReference>
<dbReference type="GO" id="GO:0000105">
    <property type="term" value="P:L-histidine biosynthetic process"/>
    <property type="evidence" value="ECO:0007669"/>
    <property type="project" value="UniProtKB-UniRule"/>
</dbReference>
<accession>A0A347WL27</accession>
<keyword evidence="4 8" id="KW-0028">Amino-acid biosynthesis</keyword>
<keyword evidence="11" id="KW-1185">Reference proteome</keyword>
<evidence type="ECO:0000256" key="6">
    <source>
        <dbReference type="ARBA" id="ARBA00023102"/>
    </source>
</evidence>
<dbReference type="EC" id="3.1.3.15" evidence="3 8"/>
<dbReference type="PANTHER" id="PTHR21039">
    <property type="entry name" value="HISTIDINOL PHOSPHATASE-RELATED"/>
    <property type="match status" value="1"/>
</dbReference>
<organism evidence="10 11">
    <name type="scientific">Suicoccus acidiformans</name>
    <dbReference type="NCBI Taxonomy" id="2036206"/>
    <lineage>
        <taxon>Bacteria</taxon>
        <taxon>Bacillati</taxon>
        <taxon>Bacillota</taxon>
        <taxon>Bacilli</taxon>
        <taxon>Lactobacillales</taxon>
        <taxon>Aerococcaceae</taxon>
        <taxon>Suicoccus</taxon>
    </lineage>
</organism>
<dbReference type="InterPro" id="IPR004013">
    <property type="entry name" value="PHP_dom"/>
</dbReference>